<name>A0A8R2H5M8_ACYPI</name>
<dbReference type="AlphaFoldDB" id="A0A8R2H5M8"/>
<dbReference type="KEGG" id="api:100576033"/>
<dbReference type="RefSeq" id="XP_016659805.1">
    <property type="nucleotide sequence ID" value="XM_016804316.1"/>
</dbReference>
<evidence type="ECO:0000313" key="3">
    <source>
        <dbReference type="Proteomes" id="UP000007819"/>
    </source>
</evidence>
<dbReference type="GeneID" id="100576033"/>
<dbReference type="EnsemblMetazoa" id="XM_016804316.2">
    <property type="protein sequence ID" value="XP_016659805.1"/>
    <property type="gene ID" value="LOC100576033"/>
</dbReference>
<dbReference type="InterPro" id="IPR006631">
    <property type="entry name" value="DM4_12"/>
</dbReference>
<organism evidence="2 3">
    <name type="scientific">Acyrthosiphon pisum</name>
    <name type="common">Pea aphid</name>
    <dbReference type="NCBI Taxonomy" id="7029"/>
    <lineage>
        <taxon>Eukaryota</taxon>
        <taxon>Metazoa</taxon>
        <taxon>Ecdysozoa</taxon>
        <taxon>Arthropoda</taxon>
        <taxon>Hexapoda</taxon>
        <taxon>Insecta</taxon>
        <taxon>Pterygota</taxon>
        <taxon>Neoptera</taxon>
        <taxon>Paraneoptera</taxon>
        <taxon>Hemiptera</taxon>
        <taxon>Sternorrhyncha</taxon>
        <taxon>Aphidomorpha</taxon>
        <taxon>Aphidoidea</taxon>
        <taxon>Aphididae</taxon>
        <taxon>Macrosiphini</taxon>
        <taxon>Acyrthosiphon</taxon>
    </lineage>
</organism>
<proteinExistence type="predicted"/>
<reference evidence="3" key="1">
    <citation type="submission" date="2010-06" db="EMBL/GenBank/DDBJ databases">
        <authorList>
            <person name="Jiang H."/>
            <person name="Abraham K."/>
            <person name="Ali S."/>
            <person name="Alsbrooks S.L."/>
            <person name="Anim B.N."/>
            <person name="Anosike U.S."/>
            <person name="Attaway T."/>
            <person name="Bandaranaike D.P."/>
            <person name="Battles P.K."/>
            <person name="Bell S.N."/>
            <person name="Bell A.V."/>
            <person name="Beltran B."/>
            <person name="Bickham C."/>
            <person name="Bustamante Y."/>
            <person name="Caleb T."/>
            <person name="Canada A."/>
            <person name="Cardenas V."/>
            <person name="Carter K."/>
            <person name="Chacko J."/>
            <person name="Chandrabose M.N."/>
            <person name="Chavez D."/>
            <person name="Chavez A."/>
            <person name="Chen L."/>
            <person name="Chu H.-S."/>
            <person name="Claassen K.J."/>
            <person name="Cockrell R."/>
            <person name="Collins M."/>
            <person name="Cooper J.A."/>
            <person name="Cree A."/>
            <person name="Curry S.M."/>
            <person name="Da Y."/>
            <person name="Dao M.D."/>
            <person name="Das B."/>
            <person name="Davila M.-L."/>
            <person name="Davy-Carroll L."/>
            <person name="Denson S."/>
            <person name="Dinh H."/>
            <person name="Ebong V.E."/>
            <person name="Edwards J.R."/>
            <person name="Egan A."/>
            <person name="El-Daye J."/>
            <person name="Escobedo L."/>
            <person name="Fernandez S."/>
            <person name="Fernando P.R."/>
            <person name="Flagg N."/>
            <person name="Forbes L.D."/>
            <person name="Fowler R.G."/>
            <person name="Fu Q."/>
            <person name="Gabisi R.A."/>
            <person name="Ganer J."/>
            <person name="Garbino Pronczuk A."/>
            <person name="Garcia R.M."/>
            <person name="Garner T."/>
            <person name="Garrett T.E."/>
            <person name="Gonzalez D.A."/>
            <person name="Hamid H."/>
            <person name="Hawkins E.S."/>
            <person name="Hirani K."/>
            <person name="Hogues M.E."/>
            <person name="Hollins B."/>
            <person name="Hsiao C.-H."/>
            <person name="Jabil R."/>
            <person name="James M.L."/>
            <person name="Jhangiani S.N."/>
            <person name="Johnson B."/>
            <person name="Johnson Q."/>
            <person name="Joshi V."/>
            <person name="Kalu J.B."/>
            <person name="Kam C."/>
            <person name="Kashfia A."/>
            <person name="Keebler J."/>
            <person name="Kisamo H."/>
            <person name="Kovar C.L."/>
            <person name="Lago L.A."/>
            <person name="Lai C.-Y."/>
            <person name="Laidlaw J."/>
            <person name="Lara F."/>
            <person name="Le T.-K."/>
            <person name="Lee S.L."/>
            <person name="Legall F.H."/>
            <person name="Lemon S.J."/>
            <person name="Lewis L.R."/>
            <person name="Li B."/>
            <person name="Liu Y."/>
            <person name="Liu Y.-S."/>
            <person name="Lopez J."/>
            <person name="Lozado R.J."/>
            <person name="Lu J."/>
            <person name="Madu R.C."/>
            <person name="Maheshwari M."/>
            <person name="Maheshwari R."/>
            <person name="Malloy K."/>
            <person name="Martinez E."/>
            <person name="Mathew T."/>
            <person name="Mercado I.C."/>
            <person name="Mercado C."/>
            <person name="Meyer B."/>
            <person name="Montgomery K."/>
            <person name="Morgan M.B."/>
            <person name="Munidasa M."/>
            <person name="Nazareth L.V."/>
            <person name="Nelson J."/>
            <person name="Ng B.M."/>
            <person name="Nguyen N.B."/>
            <person name="Nguyen P.Q."/>
            <person name="Nguyen T."/>
            <person name="Obregon M."/>
            <person name="Okwuonu G.O."/>
            <person name="Onwere C.G."/>
            <person name="Orozco G."/>
            <person name="Parra A."/>
            <person name="Patel S."/>
            <person name="Patil S."/>
            <person name="Perez A."/>
            <person name="Perez Y."/>
            <person name="Pham C."/>
            <person name="Primus E.L."/>
            <person name="Pu L.-L."/>
            <person name="Puazo M."/>
            <person name="Qin X."/>
            <person name="Quiroz J.B."/>
            <person name="Reese J."/>
            <person name="Richards S."/>
            <person name="Rives C.M."/>
            <person name="Robberts R."/>
            <person name="Ruiz S.J."/>
            <person name="Ruiz M.J."/>
            <person name="Santibanez J."/>
            <person name="Schneider B.W."/>
            <person name="Sisson I."/>
            <person name="Smith M."/>
            <person name="Sodergren E."/>
            <person name="Song X.-Z."/>
            <person name="Song B.B."/>
            <person name="Summersgill H."/>
            <person name="Thelus R."/>
            <person name="Thornton R.D."/>
            <person name="Trejos Z.Y."/>
            <person name="Usmani K."/>
            <person name="Vattathil S."/>
            <person name="Villasana D."/>
            <person name="Walker D.L."/>
            <person name="Wang S."/>
            <person name="Wang K."/>
            <person name="White C.S."/>
            <person name="Williams A.C."/>
            <person name="Williamson J."/>
            <person name="Wilson K."/>
            <person name="Woghiren I.O."/>
            <person name="Woodworth J.R."/>
            <person name="Worley K.C."/>
            <person name="Wright R.A."/>
            <person name="Wu W."/>
            <person name="Young L."/>
            <person name="Zhang L."/>
            <person name="Zhang J."/>
            <person name="Zhu Y."/>
            <person name="Muzny D.M."/>
            <person name="Weinstock G."/>
            <person name="Gibbs R.A."/>
        </authorList>
    </citation>
    <scope>NUCLEOTIDE SEQUENCE [LARGE SCALE GENOMIC DNA]</scope>
    <source>
        <strain evidence="3">LSR1</strain>
    </source>
</reference>
<keyword evidence="1" id="KW-1133">Transmembrane helix</keyword>
<dbReference type="Proteomes" id="UP000007819">
    <property type="component" value="Chromosome A1"/>
</dbReference>
<dbReference type="OrthoDB" id="6356735at2759"/>
<dbReference type="Pfam" id="PF07841">
    <property type="entry name" value="DM4_12"/>
    <property type="match status" value="1"/>
</dbReference>
<dbReference type="CTD" id="41292"/>
<evidence type="ECO:0000256" key="1">
    <source>
        <dbReference type="SAM" id="Phobius"/>
    </source>
</evidence>
<keyword evidence="1" id="KW-0472">Membrane</keyword>
<protein>
    <submittedName>
        <fullName evidence="2">Uncharacterized protein</fullName>
    </submittedName>
</protein>
<sequence length="294" mass="32363">MCDIRILFRVPYITAVFTYFRDITIFNTHVAVLFYNNICHFHCSSAMVFKSVVYVLASIQLVVCALPNSFEIPSNGVLPNPVTYFEGVQNENKTNSGRPHEARFGYIPSSFGGSSTGMGGYQGNSVSSYGSNKIDIGGLVVGAVVGLGILIFIPKILYLLFSTTNLFGAHPVGTGYTGYGRSEDLMSGLNGIVTKFEESMSKYNINTTECMQKALCTYIQSTEQVKEKSGINNFVDTSINTLTQNSVMNFMIDGSRFKAALEAGKNGECTTAYRQCPFDQNSIYMFLRQISTKK</sequence>
<evidence type="ECO:0000313" key="2">
    <source>
        <dbReference type="EnsemblMetazoa" id="XP_016659805.1"/>
    </source>
</evidence>
<reference evidence="2" key="2">
    <citation type="submission" date="2022-06" db="UniProtKB">
        <authorList>
            <consortium name="EnsemblMetazoa"/>
        </authorList>
    </citation>
    <scope>IDENTIFICATION</scope>
</reference>
<keyword evidence="3" id="KW-1185">Reference proteome</keyword>
<accession>A0A8R2H5M8</accession>
<feature type="transmembrane region" description="Helical" evidence="1">
    <location>
        <begin position="136"/>
        <end position="161"/>
    </location>
</feature>
<keyword evidence="1" id="KW-0812">Transmembrane</keyword>